<dbReference type="AlphaFoldDB" id="A0A9W6ZYJ3"/>
<dbReference type="PANTHER" id="PTHR15288">
    <property type="entry name" value="DENN DOMAIN-CONTAINING PROTEIN 2"/>
    <property type="match status" value="1"/>
</dbReference>
<evidence type="ECO:0000313" key="3">
    <source>
        <dbReference type="EMBL" id="GMH62211.1"/>
    </source>
</evidence>
<dbReference type="PROSITE" id="PS50211">
    <property type="entry name" value="DENN"/>
    <property type="match status" value="1"/>
</dbReference>
<organism evidence="3 4">
    <name type="scientific">Triparma retinervis</name>
    <dbReference type="NCBI Taxonomy" id="2557542"/>
    <lineage>
        <taxon>Eukaryota</taxon>
        <taxon>Sar</taxon>
        <taxon>Stramenopiles</taxon>
        <taxon>Ochrophyta</taxon>
        <taxon>Bolidophyceae</taxon>
        <taxon>Parmales</taxon>
        <taxon>Triparmaceae</taxon>
        <taxon>Triparma</taxon>
    </lineage>
</organism>
<evidence type="ECO:0000256" key="1">
    <source>
        <dbReference type="SAM" id="MobiDB-lite"/>
    </source>
</evidence>
<feature type="domain" description="UDENN" evidence="2">
    <location>
        <begin position="402"/>
        <end position="809"/>
    </location>
</feature>
<reference evidence="3" key="1">
    <citation type="submission" date="2022-07" db="EMBL/GenBank/DDBJ databases">
        <title>Genome analysis of Parmales, a sister group of diatoms, reveals the evolutionary specialization of diatoms from phago-mixotrophs to photoautotrophs.</title>
        <authorList>
            <person name="Ban H."/>
            <person name="Sato S."/>
            <person name="Yoshikawa S."/>
            <person name="Kazumasa Y."/>
            <person name="Nakamura Y."/>
            <person name="Ichinomiya M."/>
            <person name="Saitoh K."/>
            <person name="Sato N."/>
            <person name="Blanc-Mathieu R."/>
            <person name="Endo H."/>
            <person name="Kuwata A."/>
            <person name="Ogata H."/>
        </authorList>
    </citation>
    <scope>NUCLEOTIDE SEQUENCE</scope>
</reference>
<dbReference type="SMART" id="SM00799">
    <property type="entry name" value="DENN"/>
    <property type="match status" value="1"/>
</dbReference>
<dbReference type="InterPro" id="IPR037516">
    <property type="entry name" value="Tripartite_DENN"/>
</dbReference>
<evidence type="ECO:0000313" key="4">
    <source>
        <dbReference type="Proteomes" id="UP001165082"/>
    </source>
</evidence>
<comment type="caution">
    <text evidence="3">The sequence shown here is derived from an EMBL/GenBank/DDBJ whole genome shotgun (WGS) entry which is preliminary data.</text>
</comment>
<dbReference type="Pfam" id="PF02141">
    <property type="entry name" value="DENN"/>
    <property type="match status" value="1"/>
</dbReference>
<dbReference type="EMBL" id="BRXZ01001095">
    <property type="protein sequence ID" value="GMH62211.1"/>
    <property type="molecule type" value="Genomic_DNA"/>
</dbReference>
<accession>A0A9W6ZYJ3</accession>
<feature type="region of interest" description="Disordered" evidence="1">
    <location>
        <begin position="1"/>
        <end position="102"/>
    </location>
</feature>
<keyword evidence="4" id="KW-1185">Reference proteome</keyword>
<evidence type="ECO:0000259" key="2">
    <source>
        <dbReference type="PROSITE" id="PS50211"/>
    </source>
</evidence>
<name>A0A9W6ZYJ3_9STRA</name>
<protein>
    <recommendedName>
        <fullName evidence="2">UDENN domain-containing protein</fullName>
    </recommendedName>
</protein>
<dbReference type="InterPro" id="IPR051942">
    <property type="entry name" value="DENN_domain_containing_2"/>
</dbReference>
<dbReference type="PANTHER" id="PTHR15288:SF0">
    <property type="entry name" value="UDENN DOMAIN-CONTAINING PROTEIN"/>
    <property type="match status" value="1"/>
</dbReference>
<dbReference type="InterPro" id="IPR043153">
    <property type="entry name" value="DENN_C"/>
</dbReference>
<dbReference type="OrthoDB" id="74314at2759"/>
<dbReference type="Gene3D" id="3.40.50.11500">
    <property type="match status" value="1"/>
</dbReference>
<dbReference type="Proteomes" id="UP001165082">
    <property type="component" value="Unassembled WGS sequence"/>
</dbReference>
<sequence>MSSEVEQPPLAPDDTTPQTAHTPSRKKAVMFTPNPVKHFTPMADRGEEEENDRRSSWNKFYAYHKTPQHDHHRTPKRNSTAARMSSKRLSTQSSRYSLNGSSRFSLPGRLSLGAAASPSSSPPCSPAINLKLDAFLQKVTSASLNPPAGQENEDLRSFTAFHLLGLNPEFGPECLPTRARPKTYLDPVLLNPTAAIACEDSFTGPTTTATTTSDEMTAESLAPFCFPTQLSTLILPRSTLQSASKLNFKNFFKPKLQLLQFTNAAGVTLTGVSIRVPSNKTATLSNSQKNLLLQARREQWAYKTLKPTVLRWTSKMRLQAAKRASPFFSPSQLNATGPLASAFKGTPGVNGTGGFMSNLKARMTSSKKPRPPPASASKTGAGGGLTKVNLFAAAATSSTTAQFATPMKTPKKTKSQLRALSQSFASAMKEKRKEPSAEARKAGKRAYQATLEEVKILRPGEEESSSAAKSLFGSPKAINTPLEAAPKPHQLLPPRTKRHKLLTIIQASSIIPAHHVSIHAPRNQYAHAHKERKIFELQLPLRNAAPIRLPLPLPRVGGEWGLAKLLVKIGGDNLMRIIHLMMLERNVLILGGVVEEVTSCACALVQLLSPFKWAGTFIPLLPNDMTDFLLSPVPFIVGMVKGSDDICGTPTVKEANESGLSIIDLDTGLVTATREKGIEAMLPLASDIVVVLGALHCRLATFAEDERNSGLGTLDNFVGKGCSNLESLTIASVRSTVGKHLKGMGGEIASGRNRWQKYGMLNRTSGDFEFYPGWFLEPFRAELEFKQSMVHTQLFVSFVDKKRKEDIAVDAERTGRMGSYIAHWLWFRWWGRSRGRGRKKGAGGGST</sequence>
<feature type="region of interest" description="Disordered" evidence="1">
    <location>
        <begin position="363"/>
        <end position="382"/>
    </location>
</feature>
<gene>
    <name evidence="3" type="ORF">TrRE_jg5067</name>
</gene>
<dbReference type="InterPro" id="IPR001194">
    <property type="entry name" value="cDENN_dom"/>
</dbReference>
<proteinExistence type="predicted"/>
<feature type="compositionally biased region" description="Polar residues" evidence="1">
    <location>
        <begin position="77"/>
        <end position="102"/>
    </location>
</feature>